<reference evidence="2" key="1">
    <citation type="submission" date="2020-03" db="EMBL/GenBank/DDBJ databases">
        <title>Complete genome sequence of Acinetobacter baumannii ATCC19606T, which is a model strain for tolerization of antimicrobial agents.</title>
        <authorList>
            <person name="Tsubouchi T."/>
            <person name="Suzuki M."/>
            <person name="Niki M."/>
            <person name="Oinuma K."/>
            <person name="Niki M."/>
            <person name="Shibayama K."/>
            <person name="Kakeya H."/>
            <person name="Kaneko Y."/>
        </authorList>
    </citation>
    <scope>NUCLEOTIDE SEQUENCE</scope>
    <source>
        <strain evidence="2">ATCC19606</strain>
    </source>
</reference>
<proteinExistence type="predicted"/>
<organism evidence="2">
    <name type="scientific">Acinetobacter baumannii</name>
    <dbReference type="NCBI Taxonomy" id="470"/>
    <lineage>
        <taxon>Bacteria</taxon>
        <taxon>Pseudomonadati</taxon>
        <taxon>Pseudomonadota</taxon>
        <taxon>Gammaproteobacteria</taxon>
        <taxon>Moraxellales</taxon>
        <taxon>Moraxellaceae</taxon>
        <taxon>Acinetobacter</taxon>
        <taxon>Acinetobacter calcoaceticus/baumannii complex</taxon>
    </lineage>
</organism>
<feature type="domain" description="Bacteriophage P22 Orf201 C-terminal" evidence="1">
    <location>
        <begin position="1"/>
        <end position="52"/>
    </location>
</feature>
<dbReference type="AlphaFoldDB" id="A0A6F8TDH5"/>
<dbReference type="Pfam" id="PF10549">
    <property type="entry name" value="ORF11CD3"/>
    <property type="match status" value="1"/>
</dbReference>
<gene>
    <name evidence="2" type="ORF">ATCC19606_11490</name>
</gene>
<accession>A0A6F8TDH5</accession>
<evidence type="ECO:0000259" key="1">
    <source>
        <dbReference type="Pfam" id="PF10549"/>
    </source>
</evidence>
<protein>
    <recommendedName>
        <fullName evidence="1">Bacteriophage P22 Orf201 C-terminal domain-containing protein</fullName>
    </recommendedName>
</protein>
<name>A0A6F8TDH5_ACIBA</name>
<sequence length="60" mass="6902">MNQFNRAVLEFEKFTEIASNAGRTLCLVGKQYKPQALSKVEELKQKITPLLPFEEDEMQA</sequence>
<dbReference type="InterPro" id="IPR018877">
    <property type="entry name" value="Phage_P22_Orf201_C"/>
</dbReference>
<evidence type="ECO:0000313" key="2">
    <source>
        <dbReference type="EMBL" id="BCA98813.1"/>
    </source>
</evidence>
<dbReference type="EMBL" id="AP022836">
    <property type="protein sequence ID" value="BCA98813.1"/>
    <property type="molecule type" value="Genomic_DNA"/>
</dbReference>